<proteinExistence type="predicted"/>
<dbReference type="OrthoDB" id="1892135at2"/>
<dbReference type="RefSeq" id="WP_010890818.1">
    <property type="nucleotide sequence ID" value="NC_001988.2"/>
</dbReference>
<evidence type="ECO:0000313" key="1">
    <source>
        <dbReference type="EMBL" id="AAK76879.1"/>
    </source>
</evidence>
<dbReference type="InterPro" id="IPR016039">
    <property type="entry name" value="Thiolase-like"/>
</dbReference>
<dbReference type="PATRIC" id="fig|272562.8.peg.134"/>
<geneLocation type="plasmid" evidence="1 2">
    <name>pSOL1</name>
</geneLocation>
<dbReference type="SUPFAM" id="SSF53901">
    <property type="entry name" value="Thiolase-like"/>
    <property type="match status" value="1"/>
</dbReference>
<organism evidence="1 2">
    <name type="scientific">Clostridium acetobutylicum (strain ATCC 824 / DSM 792 / JCM 1419 / IAM 19013 / LMG 5710 / NBRC 13948 / NRRL B-527 / VKM B-1787 / 2291 / W)</name>
    <dbReference type="NCBI Taxonomy" id="272562"/>
    <lineage>
        <taxon>Bacteria</taxon>
        <taxon>Bacillati</taxon>
        <taxon>Bacillota</taxon>
        <taxon>Clostridia</taxon>
        <taxon>Eubacteriales</taxon>
        <taxon>Clostridiaceae</taxon>
        <taxon>Clostridium</taxon>
    </lineage>
</organism>
<sequence length="322" mass="37072">MSKILYADYYIPSNIISAKDILLNSESFLLENSSSDVIEAANKYIRDTKLSEIAVEKDYDIINIFSAMLSKMFEKIDVAPCKIRNIFYTSYDNYNYNDYVSVPYYLQEKYKLSNAAVMVLNQQCASTLQAIRMADCINRTEKGAYSLIISPAFLDKSKDRYTGFTIVGDGAAIMLIGDDNKGEGFKIVDTFSISGGYTSWYCYENFNKAKRNKYDEMKIRLIMYKSFNQLIKHFKKYEPWFKNSKFIIGQSVNEKLEKEYLGNLGTLYKNYYGGHIEDVDTIRNLKDMINSAKFMEGDKISLIALGEDFKSLSISSVFCKYE</sequence>
<keyword evidence="1" id="KW-0614">Plasmid</keyword>
<gene>
    <name evidence="1" type="ordered locus">CA_P0134</name>
</gene>
<dbReference type="HOGENOM" id="CLU_854447_0_0_9"/>
<accession>Q97TG7</accession>
<evidence type="ECO:0000313" key="2">
    <source>
        <dbReference type="Proteomes" id="UP000000814"/>
    </source>
</evidence>
<reference evidence="1 2" key="1">
    <citation type="journal article" date="2001" name="J. Bacteriol.">
        <title>Genome sequence and comparative analysis of the solvent-producing bacterium Clostridium acetobutylicum.</title>
        <authorList>
            <person name="Nolling J."/>
            <person name="Breton G."/>
            <person name="Omelchenko M.V."/>
            <person name="Makarova K.S."/>
            <person name="Zeng Q."/>
            <person name="Gibson R."/>
            <person name="Lee H.M."/>
            <person name="Dubois J."/>
            <person name="Qiu D."/>
            <person name="Hitti J."/>
            <person name="Wolf Y.I."/>
            <person name="Tatusov R.L."/>
            <person name="Sabathe F."/>
            <person name="Doucette-Stamm L."/>
            <person name="Soucaille P."/>
            <person name="Daly M.J."/>
            <person name="Bennett G.N."/>
            <person name="Koonin E.V."/>
            <person name="Smith D.R."/>
        </authorList>
    </citation>
    <scope>NUCLEOTIDE SEQUENCE [LARGE SCALE GENOMIC DNA]</scope>
    <source>
        <strain evidence="2">ATCC 824 / DSM 792 / JCM 1419 / LMG 5710 / VKM B-1787</strain>
        <plasmid evidence="2">pSOL1</plasmid>
    </source>
</reference>
<dbReference type="GO" id="GO:0016746">
    <property type="term" value="F:acyltransferase activity"/>
    <property type="evidence" value="ECO:0007669"/>
    <property type="project" value="InterPro"/>
</dbReference>
<dbReference type="SMR" id="Q97TG7"/>
<dbReference type="AlphaFoldDB" id="Q97TG7"/>
<keyword evidence="2" id="KW-1185">Reference proteome</keyword>
<dbReference type="GeneID" id="45000360"/>
<dbReference type="Proteomes" id="UP000000814">
    <property type="component" value="Plasmid pSOL1"/>
</dbReference>
<dbReference type="Gene3D" id="3.40.47.10">
    <property type="match status" value="1"/>
</dbReference>
<name>Q97TG7_CLOAB</name>
<protein>
    <submittedName>
        <fullName evidence="1">Uncharacterized protein</fullName>
    </submittedName>
</protein>
<dbReference type="KEGG" id="cac:CA_P0134"/>
<dbReference type="EMBL" id="AE001438">
    <property type="protein sequence ID" value="AAK76879.1"/>
    <property type="molecule type" value="Genomic_DNA"/>
</dbReference>